<dbReference type="FunFam" id="2.40.30.20:FF:000004">
    <property type="entry name" value="Riboflavin synthase, alpha subunit"/>
    <property type="match status" value="1"/>
</dbReference>
<dbReference type="PANTHER" id="PTHR21098:SF12">
    <property type="entry name" value="RIBOFLAVIN SYNTHASE"/>
    <property type="match status" value="1"/>
</dbReference>
<feature type="repeat" description="Lumazine-binding" evidence="10">
    <location>
        <begin position="331"/>
        <end position="427"/>
    </location>
</feature>
<dbReference type="NCBIfam" id="NF006767">
    <property type="entry name" value="PRK09289.1"/>
    <property type="match status" value="1"/>
</dbReference>
<dbReference type="Proteomes" id="UP000270834">
    <property type="component" value="Unassembled WGS sequence"/>
</dbReference>
<sequence length="452" mass="47683">MHPLRNAALLGGLALLGLPVANAAELIISEYVEGSGNNKALEFYNSGSQVLDLSAYRVEFYFNGASAAGRSIDLSGSLAPGKTFVLANGVADPALLALASQRVEGSWFNGNDAVLLRRRGGEILDSLGQVGFNPGTTWGSGDVQTLDRSLVRKADIRDGDSDPSDAFDPAAQWLGYPRDTFANLGQHGAGEPGGGEEAGLRPIHEVQGAGAESPLVNQRVAIEGVVVGDFQNASELKGFYVQQEDATVDGDPATSEGIFVYDGGNGSDVKLGDSIAVNGVCLTAVELPGDGFWADVSRESLARTAFQHLKVGSRVNLEKALTPTTRLGGHLVSGHVDGVGEVLKREENARAIQFTVRAPRELARYIAHKGSITVDGTSLTVNAVNGAEFELTIVPHTLSETIMAEYQPGRRVNLEVDLLARYLERLLLGDKAAEPSASGISEAFLAENGFLK</sequence>
<feature type="repeat" description="Lumazine-binding" evidence="10">
    <location>
        <begin position="225"/>
        <end position="330"/>
    </location>
</feature>
<feature type="signal peptide" evidence="11">
    <location>
        <begin position="1"/>
        <end position="23"/>
    </location>
</feature>
<proteinExistence type="predicted"/>
<evidence type="ECO:0000256" key="7">
    <source>
        <dbReference type="ARBA" id="ARBA00022679"/>
    </source>
</evidence>
<evidence type="ECO:0000256" key="2">
    <source>
        <dbReference type="ARBA" id="ARBA00002803"/>
    </source>
</evidence>
<dbReference type="EMBL" id="RBSQ01001100">
    <property type="protein sequence ID" value="RMS47816.1"/>
    <property type="molecule type" value="Genomic_DNA"/>
</dbReference>
<dbReference type="PANTHER" id="PTHR21098">
    <property type="entry name" value="RIBOFLAVIN SYNTHASE ALPHA CHAIN"/>
    <property type="match status" value="1"/>
</dbReference>
<dbReference type="InterPro" id="IPR023366">
    <property type="entry name" value="ATP_synth_asu-like_sf"/>
</dbReference>
<feature type="domain" description="LTD" evidence="13">
    <location>
        <begin position="19"/>
        <end position="131"/>
    </location>
</feature>
<evidence type="ECO:0000256" key="5">
    <source>
        <dbReference type="ARBA" id="ARBA00013950"/>
    </source>
</evidence>
<keyword evidence="6" id="KW-0686">Riboflavin biosynthesis</keyword>
<dbReference type="SUPFAM" id="SSF63380">
    <property type="entry name" value="Riboflavin synthase domain-like"/>
    <property type="match status" value="2"/>
</dbReference>
<dbReference type="CDD" id="cd04486">
    <property type="entry name" value="YhcR_OBF_like"/>
    <property type="match status" value="1"/>
</dbReference>
<dbReference type="InterPro" id="IPR017938">
    <property type="entry name" value="Riboflavin_synthase-like_b-brl"/>
</dbReference>
<evidence type="ECO:0000256" key="10">
    <source>
        <dbReference type="PROSITE-ProRule" id="PRU00524"/>
    </source>
</evidence>
<dbReference type="InterPro" id="IPR001322">
    <property type="entry name" value="Lamin_tail_dom"/>
</dbReference>
<evidence type="ECO:0000259" key="13">
    <source>
        <dbReference type="PROSITE" id="PS51841"/>
    </source>
</evidence>
<dbReference type="PROSITE" id="PS51177">
    <property type="entry name" value="LUMAZINE_BIND"/>
    <property type="match status" value="2"/>
</dbReference>
<evidence type="ECO:0000259" key="12">
    <source>
        <dbReference type="PROSITE" id="PS51177"/>
    </source>
</evidence>
<evidence type="ECO:0000256" key="11">
    <source>
        <dbReference type="SAM" id="SignalP"/>
    </source>
</evidence>
<comment type="catalytic activity">
    <reaction evidence="1">
        <text>2 6,7-dimethyl-8-(1-D-ribityl)lumazine + H(+) = 5-amino-6-(D-ribitylamino)uracil + riboflavin</text>
        <dbReference type="Rhea" id="RHEA:20772"/>
        <dbReference type="ChEBI" id="CHEBI:15378"/>
        <dbReference type="ChEBI" id="CHEBI:15934"/>
        <dbReference type="ChEBI" id="CHEBI:57986"/>
        <dbReference type="ChEBI" id="CHEBI:58201"/>
        <dbReference type="EC" id="2.5.1.9"/>
    </reaction>
</comment>
<dbReference type="Pfam" id="PF00932">
    <property type="entry name" value="LTD"/>
    <property type="match status" value="1"/>
</dbReference>
<dbReference type="Gene3D" id="2.40.30.20">
    <property type="match status" value="2"/>
</dbReference>
<keyword evidence="8" id="KW-0677">Repeat</keyword>
<dbReference type="AlphaFoldDB" id="A0A3M5DD35"/>
<feature type="domain" description="Lumazine-binding" evidence="12">
    <location>
        <begin position="225"/>
        <end position="330"/>
    </location>
</feature>
<dbReference type="GO" id="GO:0009231">
    <property type="term" value="P:riboflavin biosynthetic process"/>
    <property type="evidence" value="ECO:0007669"/>
    <property type="project" value="UniProtKB-KW"/>
</dbReference>
<evidence type="ECO:0000256" key="9">
    <source>
        <dbReference type="NCBIfam" id="TIGR00187"/>
    </source>
</evidence>
<dbReference type="Pfam" id="PF00677">
    <property type="entry name" value="Lum_binding"/>
    <property type="match status" value="2"/>
</dbReference>
<dbReference type="InterPro" id="IPR001783">
    <property type="entry name" value="Lumazine-bd"/>
</dbReference>
<dbReference type="EC" id="2.5.1.9" evidence="4 9"/>
<evidence type="ECO:0000256" key="3">
    <source>
        <dbReference type="ARBA" id="ARBA00004887"/>
    </source>
</evidence>
<dbReference type="GO" id="GO:0004746">
    <property type="term" value="F:riboflavin synthase activity"/>
    <property type="evidence" value="ECO:0007669"/>
    <property type="project" value="UniProtKB-UniRule"/>
</dbReference>
<dbReference type="CDD" id="cd00402">
    <property type="entry name" value="Riboflavin_synthase_like"/>
    <property type="match status" value="1"/>
</dbReference>
<accession>A0A3M5DD35</accession>
<feature type="chain" id="PRO_5018215044" description="Riboflavin synthase" evidence="11">
    <location>
        <begin position="24"/>
        <end position="452"/>
    </location>
</feature>
<evidence type="ECO:0000256" key="4">
    <source>
        <dbReference type="ARBA" id="ARBA00012827"/>
    </source>
</evidence>
<organism evidence="14 15">
    <name type="scientific">Pseudomonas aeruginosa</name>
    <dbReference type="NCBI Taxonomy" id="287"/>
    <lineage>
        <taxon>Bacteria</taxon>
        <taxon>Pseudomonadati</taxon>
        <taxon>Pseudomonadota</taxon>
        <taxon>Gammaproteobacteria</taxon>
        <taxon>Pseudomonadales</taxon>
        <taxon>Pseudomonadaceae</taxon>
        <taxon>Pseudomonas</taxon>
    </lineage>
</organism>
<evidence type="ECO:0000256" key="6">
    <source>
        <dbReference type="ARBA" id="ARBA00022619"/>
    </source>
</evidence>
<comment type="function">
    <text evidence="2">Catalyzes the dismutation of two molecules of 6,7-dimethyl-8-ribityllumazine, resulting in the formation of riboflavin and 5-amino-6-(D-ribitylamino)uracil.</text>
</comment>
<comment type="caution">
    <text evidence="14">The sequence shown here is derived from an EMBL/GenBank/DDBJ whole genome shotgun (WGS) entry which is preliminary data.</text>
</comment>
<name>A0A3M5DD35_PSEAI</name>
<evidence type="ECO:0000256" key="1">
    <source>
        <dbReference type="ARBA" id="ARBA00000968"/>
    </source>
</evidence>
<dbReference type="PROSITE" id="PS51841">
    <property type="entry name" value="LTD"/>
    <property type="match status" value="1"/>
</dbReference>
<evidence type="ECO:0000256" key="8">
    <source>
        <dbReference type="ARBA" id="ARBA00022737"/>
    </source>
</evidence>
<gene>
    <name evidence="14" type="ORF">ALP65_03302</name>
</gene>
<protein>
    <recommendedName>
        <fullName evidence="5 9">Riboflavin synthase</fullName>
        <ecNumber evidence="4 9">2.5.1.9</ecNumber>
    </recommendedName>
</protein>
<evidence type="ECO:0000313" key="14">
    <source>
        <dbReference type="EMBL" id="RMS47816.1"/>
    </source>
</evidence>
<dbReference type="NCBIfam" id="TIGR00187">
    <property type="entry name" value="ribE"/>
    <property type="match status" value="1"/>
</dbReference>
<reference evidence="14 15" key="1">
    <citation type="submission" date="2018-08" db="EMBL/GenBank/DDBJ databases">
        <title>Recombination of ecologically and evolutionarily significant loci maintains genetic cohesion in the Pseudomonas syringae species complex.</title>
        <authorList>
            <person name="Dillon M."/>
            <person name="Thakur S."/>
            <person name="Almeida R.N.D."/>
            <person name="Weir B.S."/>
            <person name="Guttman D.S."/>
        </authorList>
    </citation>
    <scope>NUCLEOTIDE SEQUENCE [LARGE SCALE GENOMIC DNA]</scope>
    <source>
        <strain evidence="14 15">ICMP 7846</strain>
    </source>
</reference>
<feature type="domain" description="Lumazine-binding" evidence="12">
    <location>
        <begin position="331"/>
        <end position="427"/>
    </location>
</feature>
<keyword evidence="7" id="KW-0808">Transferase</keyword>
<dbReference type="InterPro" id="IPR026017">
    <property type="entry name" value="Lumazine-bd_dom"/>
</dbReference>
<keyword evidence="11" id="KW-0732">Signal</keyword>
<evidence type="ECO:0000313" key="15">
    <source>
        <dbReference type="Proteomes" id="UP000270834"/>
    </source>
</evidence>
<comment type="pathway">
    <text evidence="3">Cofactor biosynthesis; riboflavin biosynthesis; riboflavin from 2-hydroxy-3-oxobutyl phosphate and 5-amino-6-(D-ribitylamino)uracil: step 2/2.</text>
</comment>